<evidence type="ECO:0000256" key="2">
    <source>
        <dbReference type="ARBA" id="ARBA00004370"/>
    </source>
</evidence>
<dbReference type="EMBL" id="AZRA01000012">
    <property type="protein sequence ID" value="KDB53842.1"/>
    <property type="molecule type" value="Genomic_DNA"/>
</dbReference>
<evidence type="ECO:0000256" key="3">
    <source>
        <dbReference type="ARBA" id="ARBA00006929"/>
    </source>
</evidence>
<evidence type="ECO:0000256" key="4">
    <source>
        <dbReference type="ARBA" id="ARBA00011439"/>
    </source>
</evidence>
<dbReference type="STRING" id="34103.SAMN05421778_11253"/>
<evidence type="ECO:0000256" key="1">
    <source>
        <dbReference type="ARBA" id="ARBA00002591"/>
    </source>
</evidence>
<dbReference type="GO" id="GO:0009279">
    <property type="term" value="C:cell outer membrane"/>
    <property type="evidence" value="ECO:0007669"/>
    <property type="project" value="UniProtKB-SubCell"/>
</dbReference>
<dbReference type="eggNOG" id="COG2063">
    <property type="taxonomic scope" value="Bacteria"/>
</dbReference>
<keyword evidence="12" id="KW-1185">Reference proteome</keyword>
<evidence type="ECO:0000313" key="12">
    <source>
        <dbReference type="Proteomes" id="UP000026714"/>
    </source>
</evidence>
<dbReference type="PRINTS" id="PR01008">
    <property type="entry name" value="FLGLRINGFLGH"/>
</dbReference>
<evidence type="ECO:0000256" key="6">
    <source>
        <dbReference type="ARBA" id="ARBA00023136"/>
    </source>
</evidence>
<proteinExistence type="inferred from homology"/>
<keyword evidence="5 9" id="KW-0732">Signal</keyword>
<evidence type="ECO:0000256" key="10">
    <source>
        <dbReference type="SAM" id="SignalP"/>
    </source>
</evidence>
<keyword evidence="11" id="KW-0969">Cilium</keyword>
<comment type="caution">
    <text evidence="11">The sequence shown here is derived from an EMBL/GenBank/DDBJ whole genome shotgun (WGS) entry which is preliminary data.</text>
</comment>
<name>A0A059KQS3_9BURK</name>
<dbReference type="PROSITE" id="PS51257">
    <property type="entry name" value="PROKAR_LIPOPROTEIN"/>
    <property type="match status" value="1"/>
</dbReference>
<dbReference type="GO" id="GO:0009427">
    <property type="term" value="C:bacterial-type flagellum basal body, distal rod, L ring"/>
    <property type="evidence" value="ECO:0007669"/>
    <property type="project" value="InterPro"/>
</dbReference>
<evidence type="ECO:0000256" key="7">
    <source>
        <dbReference type="ARBA" id="ARBA00023143"/>
    </source>
</evidence>
<keyword evidence="11" id="KW-0282">Flagellum</keyword>
<comment type="subunit">
    <text evidence="4 9">The basal body constitutes a major portion of the flagellar organelle and consists of four rings (L,P,S, and M) mounted on a central rod.</text>
</comment>
<accession>A0A059KQS3</accession>
<dbReference type="Pfam" id="PF02107">
    <property type="entry name" value="FlgH"/>
    <property type="match status" value="1"/>
</dbReference>
<keyword evidence="7 9" id="KW-0975">Bacterial flagellum</keyword>
<dbReference type="Proteomes" id="UP000026714">
    <property type="component" value="Unassembled WGS sequence"/>
</dbReference>
<feature type="chain" id="PRO_5008816706" description="Flagellar L-ring protein" evidence="10">
    <location>
        <begin position="37"/>
        <end position="235"/>
    </location>
</feature>
<gene>
    <name evidence="9" type="primary">flgH</name>
    <name evidence="11" type="ORF">X805_05480</name>
</gene>
<dbReference type="AlphaFoldDB" id="A0A059KQS3"/>
<dbReference type="InterPro" id="IPR000527">
    <property type="entry name" value="Flag_Lring"/>
</dbReference>
<comment type="similarity">
    <text evidence="3 9">Belongs to the FlgH family.</text>
</comment>
<evidence type="ECO:0000256" key="8">
    <source>
        <dbReference type="ARBA" id="ARBA00023237"/>
    </source>
</evidence>
<keyword evidence="9" id="KW-0449">Lipoprotein</keyword>
<sequence length="235" mass="24527">MIAPASRRGARGAALAASAGALLLAGCQTTMLPTVAKVDMPETPVVRPYAQPAPVRANGAIYQASQYRPLFEDHRARLVGDTITVQIIERVSASSNSTSTVEKKGELSGSITALPMLSANSFTRAGVGGSSANTFSGKGGTQNSNNFSGTITATVVDVLPNGHLIVAGEKQIGVNDNVDVLRFSGQIDPRVIQPGNQVASAQIANVRVEQKGRGGQADAQQIGWLSRFFLNLMPI</sequence>
<feature type="signal peptide" evidence="10">
    <location>
        <begin position="1"/>
        <end position="36"/>
    </location>
</feature>
<comment type="subcellular location">
    <subcellularLocation>
        <location evidence="9">Cell outer membrane</location>
        <topology evidence="9">Lipid-anchor</topology>
    </subcellularLocation>
    <subcellularLocation>
        <location evidence="9">Bacterial flagellum basal body</location>
    </subcellularLocation>
    <subcellularLocation>
        <location evidence="2">Membrane</location>
    </subcellularLocation>
</comment>
<reference evidence="11 12" key="1">
    <citation type="journal article" date="2014" name="FEMS Microbiol. Ecol.">
        <title>Sphaerotilus natans encrusted with nanoball-shaped Fe(III) oxide minerals formed by nitrate-reducing mixotrophic Fe(II) oxidation.</title>
        <authorList>
            <person name="Park S."/>
            <person name="Kim D.H."/>
            <person name="Lee J.H."/>
            <person name="Hur H.G."/>
        </authorList>
    </citation>
    <scope>NUCLEOTIDE SEQUENCE [LARGE SCALE GENOMIC DNA]</scope>
    <source>
        <strain evidence="11 12">DSM 6575</strain>
    </source>
</reference>
<dbReference type="HAMAP" id="MF_00415">
    <property type="entry name" value="FlgH"/>
    <property type="match status" value="1"/>
</dbReference>
<dbReference type="GO" id="GO:0071973">
    <property type="term" value="P:bacterial-type flagellum-dependent cell motility"/>
    <property type="evidence" value="ECO:0007669"/>
    <property type="project" value="InterPro"/>
</dbReference>
<comment type="function">
    <text evidence="1 9">Assembles around the rod to form the L-ring and probably protects the motor/basal body from shearing forces during rotation.</text>
</comment>
<organism evidence="11 12">
    <name type="scientific">Sphaerotilus natans subsp. natans DSM 6575</name>
    <dbReference type="NCBI Taxonomy" id="1286631"/>
    <lineage>
        <taxon>Bacteria</taxon>
        <taxon>Pseudomonadati</taxon>
        <taxon>Pseudomonadota</taxon>
        <taxon>Betaproteobacteria</taxon>
        <taxon>Burkholderiales</taxon>
        <taxon>Sphaerotilaceae</taxon>
        <taxon>Sphaerotilus</taxon>
    </lineage>
</organism>
<keyword evidence="11" id="KW-0966">Cell projection</keyword>
<protein>
    <recommendedName>
        <fullName evidence="9">Flagellar L-ring protein</fullName>
    </recommendedName>
    <alternativeName>
        <fullName evidence="9">Basal body L-ring protein</fullName>
    </alternativeName>
</protein>
<evidence type="ECO:0000313" key="11">
    <source>
        <dbReference type="EMBL" id="KDB53842.1"/>
    </source>
</evidence>
<dbReference type="PATRIC" id="fig|1286631.3.peg.540"/>
<dbReference type="PANTHER" id="PTHR34933">
    <property type="entry name" value="FLAGELLAR L-RING PROTEIN"/>
    <property type="match status" value="1"/>
</dbReference>
<evidence type="ECO:0000256" key="9">
    <source>
        <dbReference type="HAMAP-Rule" id="MF_00415"/>
    </source>
</evidence>
<evidence type="ECO:0000256" key="5">
    <source>
        <dbReference type="ARBA" id="ARBA00022729"/>
    </source>
</evidence>
<dbReference type="GO" id="GO:0003774">
    <property type="term" value="F:cytoskeletal motor activity"/>
    <property type="evidence" value="ECO:0007669"/>
    <property type="project" value="InterPro"/>
</dbReference>
<keyword evidence="8 9" id="KW-0998">Cell outer membrane</keyword>
<keyword evidence="6 9" id="KW-0472">Membrane</keyword>
<dbReference type="PANTHER" id="PTHR34933:SF3">
    <property type="entry name" value="FLAGELLAR L-RING PROTEIN"/>
    <property type="match status" value="1"/>
</dbReference>